<evidence type="ECO:0000313" key="3">
    <source>
        <dbReference type="Proteomes" id="UP000714275"/>
    </source>
</evidence>
<feature type="signal peptide" evidence="1">
    <location>
        <begin position="1"/>
        <end position="21"/>
    </location>
</feature>
<proteinExistence type="predicted"/>
<comment type="caution">
    <text evidence="2">The sequence shown here is derived from an EMBL/GenBank/DDBJ whole genome shotgun (WGS) entry which is preliminary data.</text>
</comment>
<accession>A0A9P6ZI59</accession>
<evidence type="ECO:0000256" key="1">
    <source>
        <dbReference type="SAM" id="SignalP"/>
    </source>
</evidence>
<dbReference type="EMBL" id="JABBWD010000088">
    <property type="protein sequence ID" value="KAG1767313.1"/>
    <property type="molecule type" value="Genomic_DNA"/>
</dbReference>
<reference evidence="2" key="1">
    <citation type="journal article" date="2020" name="New Phytol.">
        <title>Comparative genomics reveals dynamic genome evolution in host specialist ectomycorrhizal fungi.</title>
        <authorList>
            <person name="Lofgren L.A."/>
            <person name="Nguyen N.H."/>
            <person name="Vilgalys R."/>
            <person name="Ruytinx J."/>
            <person name="Liao H.L."/>
            <person name="Branco S."/>
            <person name="Kuo A."/>
            <person name="LaButti K."/>
            <person name="Lipzen A."/>
            <person name="Andreopoulos W."/>
            <person name="Pangilinan J."/>
            <person name="Riley R."/>
            <person name="Hundley H."/>
            <person name="Na H."/>
            <person name="Barry K."/>
            <person name="Grigoriev I.V."/>
            <person name="Stajich J.E."/>
            <person name="Kennedy P.G."/>
        </authorList>
    </citation>
    <scope>NUCLEOTIDE SEQUENCE</scope>
    <source>
        <strain evidence="2">DOB743</strain>
    </source>
</reference>
<evidence type="ECO:0000313" key="2">
    <source>
        <dbReference type="EMBL" id="KAG1767313.1"/>
    </source>
</evidence>
<organism evidence="2 3">
    <name type="scientific">Suillus placidus</name>
    <dbReference type="NCBI Taxonomy" id="48579"/>
    <lineage>
        <taxon>Eukaryota</taxon>
        <taxon>Fungi</taxon>
        <taxon>Dikarya</taxon>
        <taxon>Basidiomycota</taxon>
        <taxon>Agaricomycotina</taxon>
        <taxon>Agaricomycetes</taxon>
        <taxon>Agaricomycetidae</taxon>
        <taxon>Boletales</taxon>
        <taxon>Suillineae</taxon>
        <taxon>Suillaceae</taxon>
        <taxon>Suillus</taxon>
    </lineage>
</organism>
<keyword evidence="1" id="KW-0732">Signal</keyword>
<dbReference type="AlphaFoldDB" id="A0A9P6ZI59"/>
<feature type="chain" id="PRO_5040314886" evidence="1">
    <location>
        <begin position="22"/>
        <end position="102"/>
    </location>
</feature>
<sequence length="102" mass="11315">MRFTFAIALAVVAALASLISATPIDASSADKCPIFCWRDPACQGCFLKTCVSISSFPRFDNMTHLYGRPFLSAIRLIPRSESRFCEVSRASAFTSAQYGRWH</sequence>
<gene>
    <name evidence="2" type="ORF">EV702DRAFT_1147337</name>
</gene>
<dbReference type="Proteomes" id="UP000714275">
    <property type="component" value="Unassembled WGS sequence"/>
</dbReference>
<keyword evidence="3" id="KW-1185">Reference proteome</keyword>
<protein>
    <submittedName>
        <fullName evidence="2">Uncharacterized protein</fullName>
    </submittedName>
</protein>
<name>A0A9P6ZI59_9AGAM</name>